<evidence type="ECO:0000256" key="12">
    <source>
        <dbReference type="NCBIfam" id="TIGR00209"/>
    </source>
</evidence>
<keyword evidence="10 15" id="KW-0299">Galactose metabolism</keyword>
<comment type="catalytic activity">
    <reaction evidence="1 15">
        <text>alpha-D-galactose 1-phosphate + UDP-alpha-D-glucose = alpha-D-glucose 1-phosphate + UDP-alpha-D-galactose</text>
        <dbReference type="Rhea" id="RHEA:13989"/>
        <dbReference type="ChEBI" id="CHEBI:58336"/>
        <dbReference type="ChEBI" id="CHEBI:58601"/>
        <dbReference type="ChEBI" id="CHEBI:58885"/>
        <dbReference type="ChEBI" id="CHEBI:66914"/>
        <dbReference type="EC" id="2.7.7.12"/>
    </reaction>
</comment>
<gene>
    <name evidence="18" type="ORF">CAAU_0593</name>
</gene>
<dbReference type="Gene3D" id="3.30.428.10">
    <property type="entry name" value="HIT-like"/>
    <property type="match status" value="2"/>
</dbReference>
<protein>
    <recommendedName>
        <fullName evidence="5 12">Galactose-1-phosphate uridylyltransferase</fullName>
        <ecNumber evidence="4 12">2.7.7.12</ecNumber>
    </recommendedName>
</protein>
<feature type="active site" description="Tele-UMP-histidine intermediate" evidence="13">
    <location>
        <position position="142"/>
    </location>
</feature>
<dbReference type="GO" id="GO:0033499">
    <property type="term" value="P:galactose catabolic process via UDP-galactose, Leloir pathway"/>
    <property type="evidence" value="ECO:0007669"/>
    <property type="project" value="TreeGrafter"/>
</dbReference>
<dbReference type="RefSeq" id="WP_008907956.1">
    <property type="nucleotide sequence ID" value="NZ_CAKP01000024.1"/>
</dbReference>
<comment type="cofactor">
    <cofactor evidence="14">
        <name>Zn(2+)</name>
        <dbReference type="ChEBI" id="CHEBI:29105"/>
    </cofactor>
    <text evidence="14">Binds 1 zinc ion per subunit.</text>
</comment>
<dbReference type="eggNOG" id="COG1085">
    <property type="taxonomic scope" value="Bacteria"/>
</dbReference>
<dbReference type="Proteomes" id="UP000007652">
    <property type="component" value="Unassembled WGS sequence"/>
</dbReference>
<feature type="binding site" evidence="14">
    <location>
        <position position="31"/>
    </location>
    <ligand>
        <name>Zn(2+)</name>
        <dbReference type="ChEBI" id="CHEBI:29105"/>
    </ligand>
</feature>
<dbReference type="NCBIfam" id="TIGR00209">
    <property type="entry name" value="galT_1"/>
    <property type="match status" value="1"/>
</dbReference>
<evidence type="ECO:0000256" key="4">
    <source>
        <dbReference type="ARBA" id="ARBA00012384"/>
    </source>
</evidence>
<dbReference type="GO" id="GO:0008108">
    <property type="term" value="F:UDP-glucose:hexose-1-phosphate uridylyltransferase activity"/>
    <property type="evidence" value="ECO:0007669"/>
    <property type="project" value="UniProtKB-UniRule"/>
</dbReference>
<dbReference type="InterPro" id="IPR036265">
    <property type="entry name" value="HIT-like_sf"/>
</dbReference>
<evidence type="ECO:0000256" key="2">
    <source>
        <dbReference type="ARBA" id="ARBA00004947"/>
    </source>
</evidence>
<evidence type="ECO:0000256" key="3">
    <source>
        <dbReference type="ARBA" id="ARBA00010951"/>
    </source>
</evidence>
<evidence type="ECO:0000256" key="11">
    <source>
        <dbReference type="ARBA" id="ARBA00023277"/>
    </source>
</evidence>
<dbReference type="GO" id="GO:0008270">
    <property type="term" value="F:zinc ion binding"/>
    <property type="evidence" value="ECO:0007669"/>
    <property type="project" value="InterPro"/>
</dbReference>
<evidence type="ECO:0000256" key="6">
    <source>
        <dbReference type="ARBA" id="ARBA00022679"/>
    </source>
</evidence>
<dbReference type="STRING" id="857293.CAAU_0593"/>
<dbReference type="AlphaFoldDB" id="I7LI55"/>
<evidence type="ECO:0000256" key="15">
    <source>
        <dbReference type="RuleBase" id="RU000506"/>
    </source>
</evidence>
<dbReference type="Pfam" id="PF01087">
    <property type="entry name" value="GalP_UDP_transf"/>
    <property type="match status" value="1"/>
</dbReference>
<feature type="binding site" evidence="14">
    <location>
        <position position="34"/>
    </location>
    <ligand>
        <name>Zn(2+)</name>
        <dbReference type="ChEBI" id="CHEBI:29105"/>
    </ligand>
</feature>
<keyword evidence="7 15" id="KW-0548">Nucleotidyltransferase</keyword>
<keyword evidence="8 14" id="KW-0479">Metal-binding</keyword>
<keyword evidence="19" id="KW-1185">Reference proteome</keyword>
<evidence type="ECO:0000256" key="7">
    <source>
        <dbReference type="ARBA" id="ARBA00022695"/>
    </source>
</evidence>
<dbReference type="Pfam" id="PF02744">
    <property type="entry name" value="GalP_UDP_tr_C"/>
    <property type="match status" value="1"/>
</dbReference>
<comment type="similarity">
    <text evidence="3 15">Belongs to the galactose-1-phosphate uridylyltransferase type 1 family.</text>
</comment>
<evidence type="ECO:0000256" key="13">
    <source>
        <dbReference type="PIRSR" id="PIRSR000808-1"/>
    </source>
</evidence>
<dbReference type="PANTHER" id="PTHR11943">
    <property type="entry name" value="GALACTOSE-1-PHOSPHATE URIDYLYLTRANSFERASE"/>
    <property type="match status" value="1"/>
</dbReference>
<dbReference type="InterPro" id="IPR001937">
    <property type="entry name" value="GalP_UDPtransf1"/>
</dbReference>
<dbReference type="PIRSF" id="PIRSF000808">
    <property type="entry name" value="GalT"/>
    <property type="match status" value="1"/>
</dbReference>
<evidence type="ECO:0000256" key="8">
    <source>
        <dbReference type="ARBA" id="ARBA00022723"/>
    </source>
</evidence>
<dbReference type="InterPro" id="IPR019779">
    <property type="entry name" value="GalP_UDPtransf1_His-AS"/>
</dbReference>
<evidence type="ECO:0000256" key="5">
    <source>
        <dbReference type="ARBA" id="ARBA00016340"/>
    </source>
</evidence>
<keyword evidence="9 14" id="KW-0862">Zinc</keyword>
<evidence type="ECO:0000256" key="10">
    <source>
        <dbReference type="ARBA" id="ARBA00023144"/>
    </source>
</evidence>
<dbReference type="EC" id="2.7.7.12" evidence="4 12"/>
<name>I7LI55_9CLOT</name>
<feature type="binding site" evidence="14">
    <location>
        <position position="140"/>
    </location>
    <ligand>
        <name>Zn(2+)</name>
        <dbReference type="ChEBI" id="CHEBI:29105"/>
    </ligand>
</feature>
<evidence type="ECO:0000256" key="1">
    <source>
        <dbReference type="ARBA" id="ARBA00001107"/>
    </source>
</evidence>
<dbReference type="GO" id="GO:0005737">
    <property type="term" value="C:cytoplasm"/>
    <property type="evidence" value="ECO:0007669"/>
    <property type="project" value="TreeGrafter"/>
</dbReference>
<dbReference type="EMBL" id="CAKP01000024">
    <property type="protein sequence ID" value="CCJ32677.1"/>
    <property type="molecule type" value="Genomic_DNA"/>
</dbReference>
<dbReference type="CDD" id="cd00608">
    <property type="entry name" value="GalT"/>
    <property type="match status" value="1"/>
</dbReference>
<accession>I7LI55</accession>
<evidence type="ECO:0000256" key="14">
    <source>
        <dbReference type="PIRSR" id="PIRSR000808-3"/>
    </source>
</evidence>
<feature type="domain" description="Galactose-1-phosphate uridyl transferase N-terminal" evidence="16">
    <location>
        <begin position="7"/>
        <end position="152"/>
    </location>
</feature>
<feature type="binding site" evidence="14">
    <location>
        <position position="89"/>
    </location>
    <ligand>
        <name>Zn(2+)</name>
        <dbReference type="ChEBI" id="CHEBI:29105"/>
    </ligand>
</feature>
<dbReference type="PROSITE" id="PS00117">
    <property type="entry name" value="GAL_P_UDP_TRANSF_I"/>
    <property type="match status" value="1"/>
</dbReference>
<evidence type="ECO:0000256" key="9">
    <source>
        <dbReference type="ARBA" id="ARBA00022833"/>
    </source>
</evidence>
<dbReference type="UniPathway" id="UPA00214"/>
<dbReference type="SUPFAM" id="SSF54197">
    <property type="entry name" value="HIT-like"/>
    <property type="match status" value="2"/>
</dbReference>
<keyword evidence="11 15" id="KW-0119">Carbohydrate metabolism</keyword>
<evidence type="ECO:0000313" key="19">
    <source>
        <dbReference type="Proteomes" id="UP000007652"/>
    </source>
</evidence>
<comment type="caution">
    <text evidence="18">The sequence shown here is derived from an EMBL/GenBank/DDBJ whole genome shotgun (WGS) entry which is preliminary data.</text>
</comment>
<reference evidence="18 19" key="1">
    <citation type="journal article" date="2011" name="J. Bacteriol.">
        <title>Draft genome sequence of Caloramator australicus strain RC3T, a thermoanaerobe from the Great Artesian Basin of Australia.</title>
        <authorList>
            <person name="Ogg C.D."/>
            <person name="Patel B.K.C."/>
        </authorList>
    </citation>
    <scope>NUCLEOTIDE SEQUENCE [LARGE SCALE GENOMIC DNA]</scope>
    <source>
        <strain evidence="18 19">RC3</strain>
    </source>
</reference>
<feature type="domain" description="Galactose-1-phosphate uridyl transferase C-terminal" evidence="17">
    <location>
        <begin position="159"/>
        <end position="319"/>
    </location>
</feature>
<organism evidence="18 19">
    <name type="scientific">Caloramator australicus RC3</name>
    <dbReference type="NCBI Taxonomy" id="857293"/>
    <lineage>
        <taxon>Bacteria</taxon>
        <taxon>Bacillati</taxon>
        <taxon>Bacillota</taxon>
        <taxon>Clostridia</taxon>
        <taxon>Eubacteriales</taxon>
        <taxon>Clostridiaceae</taxon>
        <taxon>Caloramator</taxon>
    </lineage>
</organism>
<sequence>MSELRWNPLLKTWTMVASNRQARPNMPKDWCPFCPGSGRVPEHYDVLKYDNDFPALKLNPDKPDVEGSELYRVAENYGKCEVILYSPEHTKTLPELSVEHIYKLVNLWTERFREISKDEKIKYIFEFENRGEEVGVTMPHPHGQLYAYPFVPLKLKVELDSCKEYYFEKGKCMICQMNEEETDFKERIIYENDSFLAYIPFFTDYPYGVFIVSKAHKGNFTEFTDKEKWDLAEMLKNITGAFDSLFDRLFPYMMCIHQTPVNSEEYKDSEKYYHFHIEFYPPLRDKDKLKFYASSEMGAWAAANTMAVEEAAENLRRALEKFIGSKKE</sequence>
<dbReference type="OrthoDB" id="9769064at2"/>
<evidence type="ECO:0000259" key="16">
    <source>
        <dbReference type="Pfam" id="PF01087"/>
    </source>
</evidence>
<evidence type="ECO:0000259" key="17">
    <source>
        <dbReference type="Pfam" id="PF02744"/>
    </source>
</evidence>
<evidence type="ECO:0000313" key="18">
    <source>
        <dbReference type="EMBL" id="CCJ32677.1"/>
    </source>
</evidence>
<dbReference type="InterPro" id="IPR005849">
    <property type="entry name" value="GalP_Utransf_N"/>
</dbReference>
<dbReference type="InterPro" id="IPR005850">
    <property type="entry name" value="GalP_Utransf_C"/>
</dbReference>
<proteinExistence type="inferred from homology"/>
<comment type="pathway">
    <text evidence="2 15">Carbohydrate metabolism; galactose metabolism.</text>
</comment>
<dbReference type="PANTHER" id="PTHR11943:SF1">
    <property type="entry name" value="GALACTOSE-1-PHOSPHATE URIDYLYLTRANSFERASE"/>
    <property type="match status" value="1"/>
</dbReference>
<keyword evidence="6 15" id="KW-0808">Transferase</keyword>